<gene>
    <name evidence="1" type="primary">Contig5696.g6094</name>
    <name evidence="1" type="ORF">STYLEM_12565</name>
</gene>
<protein>
    <submittedName>
        <fullName evidence="1">Uncharacterized protein</fullName>
    </submittedName>
</protein>
<reference evidence="1 2" key="1">
    <citation type="submission" date="2014-06" db="EMBL/GenBank/DDBJ databases">
        <authorList>
            <person name="Swart Estienne"/>
        </authorList>
    </citation>
    <scope>NUCLEOTIDE SEQUENCE [LARGE SCALE GENOMIC DNA]</scope>
    <source>
        <strain evidence="1 2">130c</strain>
    </source>
</reference>
<dbReference type="InParanoid" id="A0A078AQI9"/>
<dbReference type="Proteomes" id="UP000039865">
    <property type="component" value="Unassembled WGS sequence"/>
</dbReference>
<sequence length="257" mass="30457">MVQLNDDIFICGQNGGQITFLSIQNQQYSQTFKINKLQHINEIYLVKRDQNEYSLVLADDNSLHPKGMTIIKFVKKSDYDYQLIDQKSLKEKEEIISIMLVKSQYIIKKNMFGESSKESFTIAYTTGNPDHSLKIFESRKKKQIHCIKLQGNPYIFKLEDYDYELNPIAFVKDNQRISLINLKNYQIVKVIDSKYNHLHSRRKESSLKHLRINKEEAEKVYKLIDVQRDQDKKFVEIREIIVNLNQITNNMQIKEEK</sequence>
<dbReference type="InterPro" id="IPR036322">
    <property type="entry name" value="WD40_repeat_dom_sf"/>
</dbReference>
<dbReference type="SUPFAM" id="SSF50978">
    <property type="entry name" value="WD40 repeat-like"/>
    <property type="match status" value="1"/>
</dbReference>
<name>A0A078AQI9_STYLE</name>
<evidence type="ECO:0000313" key="2">
    <source>
        <dbReference type="Proteomes" id="UP000039865"/>
    </source>
</evidence>
<proteinExistence type="predicted"/>
<evidence type="ECO:0000313" key="1">
    <source>
        <dbReference type="EMBL" id="CDW83517.1"/>
    </source>
</evidence>
<keyword evidence="2" id="KW-1185">Reference proteome</keyword>
<dbReference type="AlphaFoldDB" id="A0A078AQI9"/>
<organism evidence="1 2">
    <name type="scientific">Stylonychia lemnae</name>
    <name type="common">Ciliate</name>
    <dbReference type="NCBI Taxonomy" id="5949"/>
    <lineage>
        <taxon>Eukaryota</taxon>
        <taxon>Sar</taxon>
        <taxon>Alveolata</taxon>
        <taxon>Ciliophora</taxon>
        <taxon>Intramacronucleata</taxon>
        <taxon>Spirotrichea</taxon>
        <taxon>Stichotrichia</taxon>
        <taxon>Sporadotrichida</taxon>
        <taxon>Oxytrichidae</taxon>
        <taxon>Stylonychinae</taxon>
        <taxon>Stylonychia</taxon>
    </lineage>
</organism>
<dbReference type="EMBL" id="CCKQ01011917">
    <property type="protein sequence ID" value="CDW83517.1"/>
    <property type="molecule type" value="Genomic_DNA"/>
</dbReference>
<accession>A0A078AQI9</accession>